<name>A0AAV2DVE0_9ROSI</name>
<organism evidence="1 2">
    <name type="scientific">Linum trigynum</name>
    <dbReference type="NCBI Taxonomy" id="586398"/>
    <lineage>
        <taxon>Eukaryota</taxon>
        <taxon>Viridiplantae</taxon>
        <taxon>Streptophyta</taxon>
        <taxon>Embryophyta</taxon>
        <taxon>Tracheophyta</taxon>
        <taxon>Spermatophyta</taxon>
        <taxon>Magnoliopsida</taxon>
        <taxon>eudicotyledons</taxon>
        <taxon>Gunneridae</taxon>
        <taxon>Pentapetalae</taxon>
        <taxon>rosids</taxon>
        <taxon>fabids</taxon>
        <taxon>Malpighiales</taxon>
        <taxon>Linaceae</taxon>
        <taxon>Linum</taxon>
    </lineage>
</organism>
<keyword evidence="2" id="KW-1185">Reference proteome</keyword>
<evidence type="ECO:0000313" key="1">
    <source>
        <dbReference type="EMBL" id="CAL1377554.1"/>
    </source>
</evidence>
<gene>
    <name evidence="1" type="ORF">LTRI10_LOCUS19194</name>
</gene>
<protein>
    <submittedName>
        <fullName evidence="1">Uncharacterized protein</fullName>
    </submittedName>
</protein>
<reference evidence="1 2" key="1">
    <citation type="submission" date="2024-04" db="EMBL/GenBank/DDBJ databases">
        <authorList>
            <person name="Fracassetti M."/>
        </authorList>
    </citation>
    <scope>NUCLEOTIDE SEQUENCE [LARGE SCALE GENOMIC DNA]</scope>
</reference>
<proteinExistence type="predicted"/>
<dbReference type="EMBL" id="OZ034816">
    <property type="protein sequence ID" value="CAL1377554.1"/>
    <property type="molecule type" value="Genomic_DNA"/>
</dbReference>
<dbReference type="Proteomes" id="UP001497516">
    <property type="component" value="Chromosome 3"/>
</dbReference>
<sequence>MLAELQGFCLLESRHKISIPMDAKTRSCLCHTVFLAASLILCFLLVGVEEEAFLNSVETFKAFLFLVTLPVGTAEDYGFGIVADIAPDLLQLCGNDNGEGEEIERNGLGWGGGLITV</sequence>
<dbReference type="AlphaFoldDB" id="A0AAV2DVE0"/>
<evidence type="ECO:0000313" key="2">
    <source>
        <dbReference type="Proteomes" id="UP001497516"/>
    </source>
</evidence>
<accession>A0AAV2DVE0</accession>